<accession>A0ABQ2YH23</accession>
<evidence type="ECO:0000313" key="2">
    <source>
        <dbReference type="EMBL" id="GGX84147.1"/>
    </source>
</evidence>
<sequence>MPNAYVGADGTWSIGYSFDKPYSSLWTSATLLPALQGTARYVGIAGISGFDNPEYGGDYGRYKDKVFDVKLQLLPESDYFPAIAVGRTDLFGTGLFRGEYIAASKQLGDVEATVGYGKNRIDGHFAGARWTPSQHRNWSLLAEYDANNYQEDFRASETFARGRKAGLKTGVEYRWGWLSMQAAYQQSHSSLNAMVNIPLNEREFVPKISEPGYYAPSELPVRPTGEEWRSNPEHAKALQQALQKQNYTLVSMAYRRGTLILNLGNSRISEVGRAVGRAVRTALYFAPLETRTIKVTYTELDLPVATYEFFDMATLRDYLAGKIHRERFNEFVLVRSGGPQDRIEHGHDNASLATGLSEEANLSVLLSEDGDIVQLRKQDSLLNRFKIAPKLGFYFNDPSGALHYDLSMASNIDRRLGEGLYLNTSVGATVLEDVSDVKQSSNSLLPHVRSDVAEYKRGGKVKLFKAVLNQYYKPAPDWYARASVGLYEEMFAGAGGQLLFAPSGLRWAADISMDAVRQRDFKGWFGMRDYQTITSLASLHYRLPYGVTATARAGRFLAKDNGIRLEFKRRFRSNVEIGAWYTRTDGKDITSPGTPSSPYNDKGIFISIPLDSMLTVDSRSKGSFSISPWTRDVGQMVASPGDLYGLIEDDREQVQAFDGLGNFAEHSSESGRPEVDQPIERFTPWPNIKLRLEDSARVFPELPPLVKGGLLAGGAIALASLSDKRWDSLISQRQDNRGFKAWNSFGNAAPWLAVGGVGMALALGDERLQNTSFISLQSALAAGASSMLLKQAVGRSRPEGDNGYWGRISGSKSRQDSSFPSNHAAITFATLTPFASEYDAPWLYGVATAAALGRTAGRKHWLSDTVAGGLLGHVVGQWLWTAQHQNSRYQTVFDFGRSKAGVTINARY</sequence>
<comment type="caution">
    <text evidence="2">The sequence shown here is derived from an EMBL/GenBank/DDBJ whole genome shotgun (WGS) entry which is preliminary data.</text>
</comment>
<dbReference type="InterPro" id="IPR010344">
    <property type="entry name" value="YbjH"/>
</dbReference>
<dbReference type="Gene3D" id="1.20.144.10">
    <property type="entry name" value="Phosphatidic acid phosphatase type 2/haloperoxidase"/>
    <property type="match status" value="1"/>
</dbReference>
<evidence type="ECO:0000313" key="3">
    <source>
        <dbReference type="Proteomes" id="UP000600877"/>
    </source>
</evidence>
<dbReference type="InterPro" id="IPR000326">
    <property type="entry name" value="PAP2/HPO"/>
</dbReference>
<dbReference type="CDD" id="cd03394">
    <property type="entry name" value="PAP2_like_5"/>
    <property type="match status" value="1"/>
</dbReference>
<dbReference type="EMBL" id="BMYW01000002">
    <property type="protein sequence ID" value="GGX84147.1"/>
    <property type="molecule type" value="Genomic_DNA"/>
</dbReference>
<name>A0ABQ2YH23_9NEIS</name>
<organism evidence="2 3">
    <name type="scientific">Vogesella alkaliphila</name>
    <dbReference type="NCBI Taxonomy" id="1193621"/>
    <lineage>
        <taxon>Bacteria</taxon>
        <taxon>Pseudomonadati</taxon>
        <taxon>Pseudomonadota</taxon>
        <taxon>Betaproteobacteria</taxon>
        <taxon>Neisseriales</taxon>
        <taxon>Chromobacteriaceae</taxon>
        <taxon>Vogesella</taxon>
    </lineage>
</organism>
<feature type="domain" description="Phosphatidic acid phosphatase type 2/haloperoxidase" evidence="1">
    <location>
        <begin position="773"/>
        <end position="880"/>
    </location>
</feature>
<evidence type="ECO:0000259" key="1">
    <source>
        <dbReference type="SMART" id="SM00014"/>
    </source>
</evidence>
<dbReference type="SUPFAM" id="SSF48317">
    <property type="entry name" value="Acid phosphatase/Vanadium-dependent haloperoxidase"/>
    <property type="match status" value="1"/>
</dbReference>
<dbReference type="SMART" id="SM00014">
    <property type="entry name" value="acidPPc"/>
    <property type="match status" value="1"/>
</dbReference>
<reference evidence="3" key="1">
    <citation type="journal article" date="2019" name="Int. J. Syst. Evol. Microbiol.">
        <title>The Global Catalogue of Microorganisms (GCM) 10K type strain sequencing project: providing services to taxonomists for standard genome sequencing and annotation.</title>
        <authorList>
            <consortium name="The Broad Institute Genomics Platform"/>
            <consortium name="The Broad Institute Genome Sequencing Center for Infectious Disease"/>
            <person name="Wu L."/>
            <person name="Ma J."/>
        </authorList>
    </citation>
    <scope>NUCLEOTIDE SEQUENCE [LARGE SCALE GENOMIC DNA]</scope>
    <source>
        <strain evidence="3">KCTC 32041</strain>
    </source>
</reference>
<dbReference type="Pfam" id="PF01569">
    <property type="entry name" value="PAP2"/>
    <property type="match status" value="1"/>
</dbReference>
<dbReference type="Pfam" id="PF06082">
    <property type="entry name" value="YjbH"/>
    <property type="match status" value="2"/>
</dbReference>
<proteinExistence type="predicted"/>
<dbReference type="InterPro" id="IPR036938">
    <property type="entry name" value="PAP2/HPO_sf"/>
</dbReference>
<keyword evidence="3" id="KW-1185">Reference proteome</keyword>
<protein>
    <recommendedName>
        <fullName evidence="1">Phosphatidic acid phosphatase type 2/haloperoxidase domain-containing protein</fullName>
    </recommendedName>
</protein>
<dbReference type="Proteomes" id="UP000600877">
    <property type="component" value="Unassembled WGS sequence"/>
</dbReference>
<gene>
    <name evidence="2" type="ORF">GCM10011290_09770</name>
</gene>